<keyword evidence="2" id="KW-1185">Reference proteome</keyword>
<protein>
    <submittedName>
        <fullName evidence="1">Uncharacterized protein</fullName>
    </submittedName>
</protein>
<organism evidence="1 2">
    <name type="scientific">Nibea albiflora</name>
    <name type="common">Yellow drum</name>
    <name type="synonym">Corvina albiflora</name>
    <dbReference type="NCBI Taxonomy" id="240163"/>
    <lineage>
        <taxon>Eukaryota</taxon>
        <taxon>Metazoa</taxon>
        <taxon>Chordata</taxon>
        <taxon>Craniata</taxon>
        <taxon>Vertebrata</taxon>
        <taxon>Euteleostomi</taxon>
        <taxon>Actinopterygii</taxon>
        <taxon>Neopterygii</taxon>
        <taxon>Teleostei</taxon>
        <taxon>Neoteleostei</taxon>
        <taxon>Acanthomorphata</taxon>
        <taxon>Eupercaria</taxon>
        <taxon>Sciaenidae</taxon>
        <taxon>Nibea</taxon>
    </lineage>
</organism>
<dbReference type="EMBL" id="CM024793">
    <property type="protein sequence ID" value="KAG8002980.1"/>
    <property type="molecule type" value="Genomic_DNA"/>
</dbReference>
<comment type="caution">
    <text evidence="1">The sequence shown here is derived from an EMBL/GenBank/DDBJ whole genome shotgun (WGS) entry which is preliminary data.</text>
</comment>
<dbReference type="Proteomes" id="UP000805704">
    <property type="component" value="Chromosome 5"/>
</dbReference>
<accession>A0ACB7ELJ1</accession>
<sequence>SVHVRLLLALSVSKDEQQQLTCRIDTGKPGKQSQEDLLYRDT</sequence>
<reference evidence="1" key="1">
    <citation type="submission" date="2020-04" db="EMBL/GenBank/DDBJ databases">
        <title>A chromosome-scale assembly and high-density genetic map of the yellow drum (Nibea albiflora) genome.</title>
        <authorList>
            <person name="Xu D."/>
            <person name="Zhang W."/>
            <person name="Chen R."/>
            <person name="Tan P."/>
            <person name="Wang L."/>
            <person name="Song H."/>
            <person name="Tian L."/>
            <person name="Zhu Q."/>
            <person name="Wang B."/>
        </authorList>
    </citation>
    <scope>NUCLEOTIDE SEQUENCE</scope>
    <source>
        <strain evidence="1">ZJHYS-2018</strain>
    </source>
</reference>
<feature type="non-terminal residue" evidence="1">
    <location>
        <position position="1"/>
    </location>
</feature>
<evidence type="ECO:0000313" key="2">
    <source>
        <dbReference type="Proteomes" id="UP000805704"/>
    </source>
</evidence>
<gene>
    <name evidence="1" type="ORF">GBF38_015613</name>
</gene>
<proteinExistence type="predicted"/>
<name>A0ACB7ELJ1_NIBAL</name>
<evidence type="ECO:0000313" key="1">
    <source>
        <dbReference type="EMBL" id="KAG8002980.1"/>
    </source>
</evidence>